<protein>
    <recommendedName>
        <fullName evidence="4">Tetratricopeptide repeat protein</fullName>
    </recommendedName>
</protein>
<keyword evidence="3" id="KW-1185">Reference proteome</keyword>
<dbReference type="RefSeq" id="WP_218253740.1">
    <property type="nucleotide sequence ID" value="NZ_JABXWD010000457.1"/>
</dbReference>
<feature type="transmembrane region" description="Helical" evidence="1">
    <location>
        <begin position="288"/>
        <end position="306"/>
    </location>
</feature>
<sequence length="709" mass="80640">MNVGRGTDIRLFAKNYYFFIYAAFLLATIFWFFLTMPIIAGDTDTWFHLSVGKYIAQHHEIPKHSYFSFITPPKDGIDYYWLFQLTLYGAYALAADNGLITLRAALYMATVFMIFGFIFRGRLHNNDSSAYLTAVFVLCSMVLLVRDMVLRPHMFNYLYIVTFLYIIEYRPKMVVFLPLLALLWCNMHGIEYPVLILITLSYVIERYADRLRTKTAFTTQDRIYVVALIASIGAVYLTPDPVRLIGLPFQPIQYAATYIGELKTLTLADILSFNISPHVINHLTVNNLAIATVLLSVLAGIARMDIRISHMLLFGGAVVLLSKGSRFINEFVLLSLPIVVNHMPLSAGGLSKALRRPVYIILIAMMMAMPFVFLKTFKGLLAGYPYNPVYNPRGITRFLNSIEAGGNVMSEATVGGYLIWQLYPKYRIYMDLDMTSYFSDEDFYWADNVFFNPEVLRKFIAAYKPSFFIVPLHNKAFAQLLMAYPSYKAVFFDDVAVLYVNSTEYPAIAQQYELRVVDPFSLLTERTLSLNTAPSEAFVSEIQRVYRVEPSLVSINTALASTYIARREHEKALPHAEVVIGALPALSIGHRLKGEALIGLQRYKEAIAAFEMAVKVAEMAEKPSIYQKISTCHSRMSNYKEAYNALKLGVKAFSVETSYVDLYNLALLALINHKNSEALMFFKFAYIKVPPQDTIWQEKIKTQLAKFTD</sequence>
<keyword evidence="1" id="KW-0812">Transmembrane</keyword>
<proteinExistence type="predicted"/>
<feature type="transmembrane region" description="Helical" evidence="1">
    <location>
        <begin position="16"/>
        <end position="40"/>
    </location>
</feature>
<feature type="transmembrane region" description="Helical" evidence="1">
    <location>
        <begin position="357"/>
        <end position="374"/>
    </location>
</feature>
<gene>
    <name evidence="2" type="ORF">HWQ67_16265</name>
</gene>
<keyword evidence="1" id="KW-1133">Transmembrane helix</keyword>
<keyword evidence="1" id="KW-0472">Membrane</keyword>
<organism evidence="2 3">
    <name type="scientific">Candidatus Magnetobacterium casense</name>
    <dbReference type="NCBI Taxonomy" id="1455061"/>
    <lineage>
        <taxon>Bacteria</taxon>
        <taxon>Pseudomonadati</taxon>
        <taxon>Nitrospirota</taxon>
        <taxon>Thermodesulfovibrionia</taxon>
        <taxon>Thermodesulfovibrionales</taxon>
        <taxon>Candidatus Magnetobacteriaceae</taxon>
        <taxon>Candidatus Magnetobacterium</taxon>
    </lineage>
</organism>
<evidence type="ECO:0000313" key="3">
    <source>
        <dbReference type="Proteomes" id="UP001196980"/>
    </source>
</evidence>
<name>A0ABS6S3G1_9BACT</name>
<feature type="transmembrane region" description="Helical" evidence="1">
    <location>
        <begin position="221"/>
        <end position="239"/>
    </location>
</feature>
<evidence type="ECO:0008006" key="4">
    <source>
        <dbReference type="Google" id="ProtNLM"/>
    </source>
</evidence>
<evidence type="ECO:0000313" key="2">
    <source>
        <dbReference type="EMBL" id="MBV6343135.1"/>
    </source>
</evidence>
<dbReference type="EMBL" id="JABXWD010000457">
    <property type="protein sequence ID" value="MBV6343135.1"/>
    <property type="molecule type" value="Genomic_DNA"/>
</dbReference>
<reference evidence="2 3" key="1">
    <citation type="journal article" date="2020" name="J Geophys Res Biogeosci">
        <title>Magnetotaxis as an Adaptation to Enable Bacterial Shuttling of Microbial Sulfur and Sulfur Cycling Across Aquatic Oxic#Anoxic Interfaces.</title>
        <authorList>
            <person name="Li J."/>
            <person name="Liu P."/>
            <person name="Wang J."/>
            <person name="Roberts A.P."/>
            <person name="Pan Y."/>
        </authorList>
    </citation>
    <scope>NUCLEOTIDE SEQUENCE [LARGE SCALE GENOMIC DNA]</scope>
    <source>
        <strain evidence="2 3">MYR-1_YQ</strain>
    </source>
</reference>
<feature type="transmembrane region" description="Helical" evidence="1">
    <location>
        <begin position="129"/>
        <end position="145"/>
    </location>
</feature>
<comment type="caution">
    <text evidence="2">The sequence shown here is derived from an EMBL/GenBank/DDBJ whole genome shotgun (WGS) entry which is preliminary data.</text>
</comment>
<evidence type="ECO:0000256" key="1">
    <source>
        <dbReference type="SAM" id="Phobius"/>
    </source>
</evidence>
<feature type="transmembrane region" description="Helical" evidence="1">
    <location>
        <begin position="190"/>
        <end position="209"/>
    </location>
</feature>
<accession>A0ABS6S3G1</accession>
<dbReference type="Proteomes" id="UP001196980">
    <property type="component" value="Unassembled WGS sequence"/>
</dbReference>
<feature type="transmembrane region" description="Helical" evidence="1">
    <location>
        <begin position="104"/>
        <end position="123"/>
    </location>
</feature>